<reference evidence="2" key="3">
    <citation type="submission" date="2020-02" db="EMBL/GenBank/DDBJ databases">
        <authorList>
            <person name="Matsumoto Y."/>
            <person name="Kinjo T."/>
            <person name="Motooka D."/>
            <person name="Nabeya D."/>
            <person name="Jung N."/>
            <person name="Uechi K."/>
            <person name="Horii T."/>
            <person name="Iida T."/>
            <person name="Fujita J."/>
            <person name="Nakamura S."/>
        </authorList>
    </citation>
    <scope>NUCLEOTIDE SEQUENCE</scope>
    <source>
        <strain evidence="2">JCM 17324</strain>
    </source>
</reference>
<gene>
    <name evidence="1" type="ORF">CKJ54_19215</name>
    <name evidence="2" type="ORF">MMARJ_24430</name>
</gene>
<keyword evidence="4" id="KW-1185">Reference proteome</keyword>
<dbReference type="RefSeq" id="WP_067169228.1">
    <property type="nucleotide sequence ID" value="NZ_AP022584.1"/>
</dbReference>
<reference evidence="2 4" key="2">
    <citation type="journal article" date="2019" name="Emerg. Microbes Infect.">
        <title>Comprehensive subspecies identification of 175 nontuberculous mycobacteria species based on 7547 genomic profiles.</title>
        <authorList>
            <person name="Matsumoto Y."/>
            <person name="Kinjo T."/>
            <person name="Motooka D."/>
            <person name="Nabeya D."/>
            <person name="Jung N."/>
            <person name="Uechi K."/>
            <person name="Horii T."/>
            <person name="Iida T."/>
            <person name="Fujita J."/>
            <person name="Nakamura S."/>
        </authorList>
    </citation>
    <scope>NUCLEOTIDE SEQUENCE [LARGE SCALE GENOMIC DNA]</scope>
    <source>
        <strain evidence="2 4">JCM 17324</strain>
    </source>
</reference>
<evidence type="ECO:0000313" key="2">
    <source>
        <dbReference type="EMBL" id="BBY11703.1"/>
    </source>
</evidence>
<proteinExistence type="predicted"/>
<name>A0AAC9YLY3_9MYCO</name>
<dbReference type="KEGG" id="mmal:CKJ54_19215"/>
<dbReference type="EMBL" id="CP023147">
    <property type="protein sequence ID" value="ASW91755.1"/>
    <property type="molecule type" value="Genomic_DNA"/>
</dbReference>
<protein>
    <submittedName>
        <fullName evidence="1">Uncharacterized protein</fullName>
    </submittedName>
</protein>
<dbReference type="EMBL" id="AP022584">
    <property type="protein sequence ID" value="BBY11703.1"/>
    <property type="molecule type" value="Genomic_DNA"/>
</dbReference>
<evidence type="ECO:0000313" key="1">
    <source>
        <dbReference type="EMBL" id="ASW91755.1"/>
    </source>
</evidence>
<dbReference type="Pfam" id="PF21853">
    <property type="entry name" value="DUF6912"/>
    <property type="match status" value="1"/>
</dbReference>
<dbReference type="Proteomes" id="UP000216246">
    <property type="component" value="Chromosome"/>
</dbReference>
<dbReference type="AlphaFoldDB" id="A0AAC9YLY3"/>
<sequence length="167" mass="17570">MTVVYIPATLAMLQQLVADGSLRPVSGTAFALTPKLREAYAEGDDDELADVALREAALASLRLLAGDAPAGALPPRRAVLAADVEDVTYRPDLDDAVVRLPGAVAIDDVIAAYVDNADAEEAVAKAIEAVDAADLGDEDADLIVGDAQDHDLAWYANQELPFLLELM</sequence>
<evidence type="ECO:0000313" key="4">
    <source>
        <dbReference type="Proteomes" id="UP000466831"/>
    </source>
</evidence>
<dbReference type="InterPro" id="IPR054206">
    <property type="entry name" value="DUF6912"/>
</dbReference>
<accession>A0AAC9YLY3</accession>
<dbReference type="Proteomes" id="UP000466831">
    <property type="component" value="Chromosome"/>
</dbReference>
<reference evidence="1 3" key="1">
    <citation type="submission" date="2017-08" db="EMBL/GenBank/DDBJ databases">
        <title>Phylogentic analysis of Mycobacterium avium complex whole genomes.</title>
        <authorList>
            <person name="Caverly L.J."/>
            <person name="Spilker T."/>
            <person name="LiPuma J."/>
        </authorList>
    </citation>
    <scope>NUCLEOTIDE SEQUENCE [LARGE SCALE GENOMIC DNA]</scope>
    <source>
        <strain evidence="1 3">FLAC0026</strain>
    </source>
</reference>
<organism evidence="1 3">
    <name type="scientific">Mycobacterium marseillense</name>
    <dbReference type="NCBI Taxonomy" id="701042"/>
    <lineage>
        <taxon>Bacteria</taxon>
        <taxon>Bacillati</taxon>
        <taxon>Actinomycetota</taxon>
        <taxon>Actinomycetes</taxon>
        <taxon>Mycobacteriales</taxon>
        <taxon>Mycobacteriaceae</taxon>
        <taxon>Mycobacterium</taxon>
        <taxon>Mycobacterium avium complex (MAC)</taxon>
    </lineage>
</organism>
<evidence type="ECO:0000313" key="3">
    <source>
        <dbReference type="Proteomes" id="UP000216246"/>
    </source>
</evidence>